<evidence type="ECO:0000313" key="3">
    <source>
        <dbReference type="EMBL" id="KAA6375541.1"/>
    </source>
</evidence>
<organism evidence="3 4">
    <name type="scientific">Streblomastix strix</name>
    <dbReference type="NCBI Taxonomy" id="222440"/>
    <lineage>
        <taxon>Eukaryota</taxon>
        <taxon>Metamonada</taxon>
        <taxon>Preaxostyla</taxon>
        <taxon>Oxymonadida</taxon>
        <taxon>Streblomastigidae</taxon>
        <taxon>Streblomastix</taxon>
    </lineage>
</organism>
<accession>A0A5J4V0F0</accession>
<dbReference type="OrthoDB" id="265776at2759"/>
<gene>
    <name evidence="3" type="ORF">EZS28_028933</name>
</gene>
<sequence>MKRSDSIHVLAELQSPRQKQYVDREAKERDEMQSRPLFSSQEFAIEWMKYESENASAITRHSMGMAATGVFCTGCRTARCTHQPFSILSLTIPPFSAQTQQQQQQQSITSQTNQNQDPKNTKDIYSETAPVYSNSNKKKVSQLKSGRQREHFHEMNDISSGIDCDICKKAQKAKHFLFISHWPDVLFLQINRFSDNGYGVEKDFTSIYIPELLERRQIIAHCFRQQPMASAQDTLAPPHDYVLTAAIFHSGSMIGGHYTCYGRLLDG</sequence>
<feature type="compositionally biased region" description="Low complexity" evidence="1">
    <location>
        <begin position="98"/>
        <end position="116"/>
    </location>
</feature>
<protein>
    <recommendedName>
        <fullName evidence="2">USP domain-containing protein</fullName>
    </recommendedName>
</protein>
<dbReference type="PANTHER" id="PTHR21646">
    <property type="entry name" value="UBIQUITIN CARBOXYL-TERMINAL HYDROLASE"/>
    <property type="match status" value="1"/>
</dbReference>
<evidence type="ECO:0000256" key="1">
    <source>
        <dbReference type="SAM" id="MobiDB-lite"/>
    </source>
</evidence>
<dbReference type="InterPro" id="IPR028889">
    <property type="entry name" value="USP"/>
</dbReference>
<dbReference type="GO" id="GO:0004843">
    <property type="term" value="F:cysteine-type deubiquitinase activity"/>
    <property type="evidence" value="ECO:0007669"/>
    <property type="project" value="InterPro"/>
</dbReference>
<dbReference type="Pfam" id="PF00443">
    <property type="entry name" value="UCH"/>
    <property type="match status" value="1"/>
</dbReference>
<dbReference type="PROSITE" id="PS50235">
    <property type="entry name" value="USP_3"/>
    <property type="match status" value="1"/>
</dbReference>
<dbReference type="GO" id="GO:0016579">
    <property type="term" value="P:protein deubiquitination"/>
    <property type="evidence" value="ECO:0007669"/>
    <property type="project" value="InterPro"/>
</dbReference>
<dbReference type="InterPro" id="IPR001394">
    <property type="entry name" value="Peptidase_C19_UCH"/>
</dbReference>
<dbReference type="EMBL" id="SNRW01011154">
    <property type="protein sequence ID" value="KAA6375541.1"/>
    <property type="molecule type" value="Genomic_DNA"/>
</dbReference>
<name>A0A5J4V0F0_9EUKA</name>
<evidence type="ECO:0000313" key="4">
    <source>
        <dbReference type="Proteomes" id="UP000324800"/>
    </source>
</evidence>
<dbReference type="Proteomes" id="UP000324800">
    <property type="component" value="Unassembled WGS sequence"/>
</dbReference>
<dbReference type="InterPro" id="IPR038765">
    <property type="entry name" value="Papain-like_cys_pep_sf"/>
</dbReference>
<comment type="caution">
    <text evidence="3">The sequence shown here is derived from an EMBL/GenBank/DDBJ whole genome shotgun (WGS) entry which is preliminary data.</text>
</comment>
<dbReference type="SUPFAM" id="SSF54001">
    <property type="entry name" value="Cysteine proteinases"/>
    <property type="match status" value="1"/>
</dbReference>
<feature type="region of interest" description="Disordered" evidence="1">
    <location>
        <begin position="96"/>
        <end position="128"/>
    </location>
</feature>
<reference evidence="3 4" key="1">
    <citation type="submission" date="2019-03" db="EMBL/GenBank/DDBJ databases">
        <title>Single cell metagenomics reveals metabolic interactions within the superorganism composed of flagellate Streblomastix strix and complex community of Bacteroidetes bacteria on its surface.</title>
        <authorList>
            <person name="Treitli S.C."/>
            <person name="Kolisko M."/>
            <person name="Husnik F."/>
            <person name="Keeling P."/>
            <person name="Hampl V."/>
        </authorList>
    </citation>
    <scope>NUCLEOTIDE SEQUENCE [LARGE SCALE GENOMIC DNA]</scope>
    <source>
        <strain evidence="3">ST1C</strain>
    </source>
</reference>
<feature type="non-terminal residue" evidence="3">
    <location>
        <position position="267"/>
    </location>
</feature>
<dbReference type="AlphaFoldDB" id="A0A5J4V0F0"/>
<dbReference type="InterPro" id="IPR050185">
    <property type="entry name" value="Ub_carboxyl-term_hydrolase"/>
</dbReference>
<feature type="domain" description="USP" evidence="2">
    <location>
        <begin position="1"/>
        <end position="267"/>
    </location>
</feature>
<dbReference type="Gene3D" id="3.90.70.10">
    <property type="entry name" value="Cysteine proteinases"/>
    <property type="match status" value="1"/>
</dbReference>
<proteinExistence type="predicted"/>
<evidence type="ECO:0000259" key="2">
    <source>
        <dbReference type="PROSITE" id="PS50235"/>
    </source>
</evidence>